<accession>A0ACC3A266</accession>
<sequence length="164" mass="18073">MAFASTLSTLVLPLTAFSSTYILYNSVTASRLLQKYESVTKKAAKVTSKADDELWKTRYTQGAGLVASLSTTISSGLALYWSTSGKSEHGGDLQRSLFLMGCANAGLCLWVRRYMAGFWVGRARVPLPGSTEYNDAVRATERLLVWLRIVAMGWASVMAVNWDW</sequence>
<gene>
    <name evidence="1" type="ORF">H2198_006655</name>
</gene>
<dbReference type="Proteomes" id="UP001172386">
    <property type="component" value="Unassembled WGS sequence"/>
</dbReference>
<dbReference type="EMBL" id="JAPDRQ010000126">
    <property type="protein sequence ID" value="KAJ9654255.1"/>
    <property type="molecule type" value="Genomic_DNA"/>
</dbReference>
<proteinExistence type="predicted"/>
<keyword evidence="2" id="KW-1185">Reference proteome</keyword>
<name>A0ACC3A266_9EURO</name>
<protein>
    <submittedName>
        <fullName evidence="1">Uncharacterized protein</fullName>
    </submittedName>
</protein>
<organism evidence="1 2">
    <name type="scientific">Neophaeococcomyces mojaviensis</name>
    <dbReference type="NCBI Taxonomy" id="3383035"/>
    <lineage>
        <taxon>Eukaryota</taxon>
        <taxon>Fungi</taxon>
        <taxon>Dikarya</taxon>
        <taxon>Ascomycota</taxon>
        <taxon>Pezizomycotina</taxon>
        <taxon>Eurotiomycetes</taxon>
        <taxon>Chaetothyriomycetidae</taxon>
        <taxon>Chaetothyriales</taxon>
        <taxon>Chaetothyriales incertae sedis</taxon>
        <taxon>Neophaeococcomyces</taxon>
    </lineage>
</organism>
<comment type="caution">
    <text evidence="1">The sequence shown here is derived from an EMBL/GenBank/DDBJ whole genome shotgun (WGS) entry which is preliminary data.</text>
</comment>
<evidence type="ECO:0000313" key="1">
    <source>
        <dbReference type="EMBL" id="KAJ9654255.1"/>
    </source>
</evidence>
<reference evidence="1" key="1">
    <citation type="submission" date="2022-10" db="EMBL/GenBank/DDBJ databases">
        <title>Culturing micro-colonial fungi from biological soil crusts in the Mojave desert and describing Neophaeococcomyces mojavensis, and introducing the new genera and species Taxawa tesnikishii.</title>
        <authorList>
            <person name="Kurbessoian T."/>
            <person name="Stajich J.E."/>
        </authorList>
    </citation>
    <scope>NUCLEOTIDE SEQUENCE</scope>
    <source>
        <strain evidence="1">JES_112</strain>
    </source>
</reference>
<evidence type="ECO:0000313" key="2">
    <source>
        <dbReference type="Proteomes" id="UP001172386"/>
    </source>
</evidence>